<dbReference type="Proteomes" id="UP000095657">
    <property type="component" value="Unassembled WGS sequence"/>
</dbReference>
<protein>
    <submittedName>
        <fullName evidence="4">GCN5-related N-acetyltransferase</fullName>
    </submittedName>
</protein>
<dbReference type="PANTHER" id="PTHR36449:SF1">
    <property type="entry name" value="ACETYLTRANSFERASE"/>
    <property type="match status" value="1"/>
</dbReference>
<evidence type="ECO:0000256" key="2">
    <source>
        <dbReference type="ARBA" id="ARBA00022679"/>
    </source>
</evidence>
<name>A0A174SNG9_9BACE</name>
<evidence type="ECO:0000256" key="1">
    <source>
        <dbReference type="ARBA" id="ARBA00022649"/>
    </source>
</evidence>
<evidence type="ECO:0000313" key="5">
    <source>
        <dbReference type="Proteomes" id="UP000095657"/>
    </source>
</evidence>
<evidence type="ECO:0000256" key="3">
    <source>
        <dbReference type="ARBA" id="ARBA00023315"/>
    </source>
</evidence>
<keyword evidence="3" id="KW-0012">Acyltransferase</keyword>
<keyword evidence="1" id="KW-1277">Toxin-antitoxin system</keyword>
<dbReference type="SUPFAM" id="SSF55729">
    <property type="entry name" value="Acyl-CoA N-acyltransferases (Nat)"/>
    <property type="match status" value="1"/>
</dbReference>
<dbReference type="GO" id="GO:0016746">
    <property type="term" value="F:acyltransferase activity"/>
    <property type="evidence" value="ECO:0007669"/>
    <property type="project" value="UniProtKB-KW"/>
</dbReference>
<accession>A0A174SNG9</accession>
<evidence type="ECO:0000313" key="4">
    <source>
        <dbReference type="EMBL" id="CUP96710.1"/>
    </source>
</evidence>
<dbReference type="STRING" id="47678.ERS852494_03573"/>
<dbReference type="Gene3D" id="3.40.630.30">
    <property type="match status" value="1"/>
</dbReference>
<dbReference type="AlphaFoldDB" id="A0A174SNG9"/>
<dbReference type="InterPro" id="IPR016181">
    <property type="entry name" value="Acyl_CoA_acyltransferase"/>
</dbReference>
<gene>
    <name evidence="4" type="ORF">ERS852494_03573</name>
</gene>
<dbReference type="PANTHER" id="PTHR36449">
    <property type="entry name" value="ACETYLTRANSFERASE-RELATED"/>
    <property type="match status" value="1"/>
</dbReference>
<organism evidence="4 5">
    <name type="scientific">Bacteroides caccae</name>
    <dbReference type="NCBI Taxonomy" id="47678"/>
    <lineage>
        <taxon>Bacteria</taxon>
        <taxon>Pseudomonadati</taxon>
        <taxon>Bacteroidota</taxon>
        <taxon>Bacteroidia</taxon>
        <taxon>Bacteroidales</taxon>
        <taxon>Bacteroidaceae</taxon>
        <taxon>Bacteroides</taxon>
    </lineage>
</organism>
<keyword evidence="2 4" id="KW-0808">Transferase</keyword>
<proteinExistence type="predicted"/>
<sequence length="271" mass="31361">MLYGNKVVHLHKINDYGYNNQEYSGFGRCYGRGFRAQCREECCKGNSTAVCDGQETATKGIGKIPFIPIQLTVDGISLYDDCVMLAYNKEVREKCLPFTCGEDDLDDFFLHDADLYADELLGKTYCWVTTEFPHRIVALFTLANDSIKTKLISSNDKNRLQRNIVNPKRGRSYPAVLIGRLGVNREYQGTPSHVGQQLMAFIKDWFRHEDNKTGCRFIVVDAYNEERVLKYYDKNGFLPLYKTEEIEKQYYDIPQDAPLKTRLLYFDLKKD</sequence>
<reference evidence="4 5" key="1">
    <citation type="submission" date="2015-09" db="EMBL/GenBank/DDBJ databases">
        <authorList>
            <consortium name="Pathogen Informatics"/>
        </authorList>
    </citation>
    <scope>NUCLEOTIDE SEQUENCE [LARGE SCALE GENOMIC DNA]</scope>
    <source>
        <strain evidence="4 5">2789STDY5834880</strain>
    </source>
</reference>
<dbReference type="EMBL" id="CZAI01000009">
    <property type="protein sequence ID" value="CUP96710.1"/>
    <property type="molecule type" value="Genomic_DNA"/>
</dbReference>